<dbReference type="AlphaFoldDB" id="A0A8T2VI23"/>
<proteinExistence type="inferred from homology"/>
<dbReference type="SUPFAM" id="SSF54001">
    <property type="entry name" value="Cysteine proteinases"/>
    <property type="match status" value="1"/>
</dbReference>
<dbReference type="GO" id="GO:0016929">
    <property type="term" value="F:deSUMOylase activity"/>
    <property type="evidence" value="ECO:0007669"/>
    <property type="project" value="TreeGrafter"/>
</dbReference>
<dbReference type="InterPro" id="IPR038765">
    <property type="entry name" value="Papain-like_cys_pep_sf"/>
</dbReference>
<name>A0A8T2VI23_CERRI</name>
<evidence type="ECO:0000259" key="5">
    <source>
        <dbReference type="PROSITE" id="PS50600"/>
    </source>
</evidence>
<dbReference type="OrthoDB" id="1939479at2759"/>
<dbReference type="GO" id="GO:0060255">
    <property type="term" value="P:regulation of macromolecule metabolic process"/>
    <property type="evidence" value="ECO:0007669"/>
    <property type="project" value="UniProtKB-ARBA"/>
</dbReference>
<protein>
    <recommendedName>
        <fullName evidence="5">Ubiquitin-like protease family profile domain-containing protein</fullName>
    </recommendedName>
</protein>
<dbReference type="GO" id="GO:0016926">
    <property type="term" value="P:protein desumoylation"/>
    <property type="evidence" value="ECO:0007669"/>
    <property type="project" value="TreeGrafter"/>
</dbReference>
<keyword evidence="3" id="KW-0378">Hydrolase</keyword>
<gene>
    <name evidence="6" type="ORF">KP509_02G064800</name>
</gene>
<comment type="similarity">
    <text evidence="1">Belongs to the peptidase C48 family.</text>
</comment>
<feature type="domain" description="Ubiquitin-like protease family profile" evidence="5">
    <location>
        <begin position="342"/>
        <end position="514"/>
    </location>
</feature>
<evidence type="ECO:0000256" key="1">
    <source>
        <dbReference type="ARBA" id="ARBA00005234"/>
    </source>
</evidence>
<reference evidence="6" key="1">
    <citation type="submission" date="2021-08" db="EMBL/GenBank/DDBJ databases">
        <title>WGS assembly of Ceratopteris richardii.</title>
        <authorList>
            <person name="Marchant D.B."/>
            <person name="Chen G."/>
            <person name="Jenkins J."/>
            <person name="Shu S."/>
            <person name="Leebens-Mack J."/>
            <person name="Grimwood J."/>
            <person name="Schmutz J."/>
            <person name="Soltis P."/>
            <person name="Soltis D."/>
            <person name="Chen Z.-H."/>
        </authorList>
    </citation>
    <scope>NUCLEOTIDE SEQUENCE</scope>
    <source>
        <strain evidence="6">Whitten #5841</strain>
        <tissue evidence="6">Leaf</tissue>
    </source>
</reference>
<evidence type="ECO:0000256" key="3">
    <source>
        <dbReference type="ARBA" id="ARBA00022801"/>
    </source>
</evidence>
<dbReference type="GO" id="GO:0080090">
    <property type="term" value="P:regulation of primary metabolic process"/>
    <property type="evidence" value="ECO:0007669"/>
    <property type="project" value="UniProtKB-ARBA"/>
</dbReference>
<dbReference type="InterPro" id="IPR003653">
    <property type="entry name" value="Peptidase_C48_C"/>
</dbReference>
<dbReference type="PANTHER" id="PTHR12606:SF1">
    <property type="entry name" value="UBIQUITIN-LIKE-SPECIFIC PROTEASE 1A"/>
    <property type="match status" value="1"/>
</dbReference>
<dbReference type="EMBL" id="CM035407">
    <property type="protein sequence ID" value="KAH7444109.1"/>
    <property type="molecule type" value="Genomic_DNA"/>
</dbReference>
<evidence type="ECO:0000256" key="2">
    <source>
        <dbReference type="ARBA" id="ARBA00022670"/>
    </source>
</evidence>
<dbReference type="EMBL" id="CM035407">
    <property type="protein sequence ID" value="KAH7444112.1"/>
    <property type="molecule type" value="Genomic_DNA"/>
</dbReference>
<keyword evidence="2" id="KW-0645">Protease</keyword>
<dbReference type="Proteomes" id="UP000825935">
    <property type="component" value="Chromosome 2"/>
</dbReference>
<dbReference type="GO" id="GO:0006508">
    <property type="term" value="P:proteolysis"/>
    <property type="evidence" value="ECO:0007669"/>
    <property type="project" value="UniProtKB-KW"/>
</dbReference>
<dbReference type="OMA" id="PRATHCE"/>
<dbReference type="FunFam" id="3.40.395.10:FF:000001">
    <property type="entry name" value="Sentrin-specific protease 1"/>
    <property type="match status" value="1"/>
</dbReference>
<dbReference type="Pfam" id="PF02902">
    <property type="entry name" value="Peptidase_C48"/>
    <property type="match status" value="1"/>
</dbReference>
<dbReference type="EMBL" id="CM035407">
    <property type="protein sequence ID" value="KAH7444110.1"/>
    <property type="molecule type" value="Genomic_DNA"/>
</dbReference>
<dbReference type="PANTHER" id="PTHR12606">
    <property type="entry name" value="SENTRIN/SUMO-SPECIFIC PROTEASE"/>
    <property type="match status" value="1"/>
</dbReference>
<sequence length="544" mass="62568">MDMPAQEISVDNVLRVGFLFQILVRRASMGLRARLEAMESHSTVQKWKRPRSAFASLYSHDSDIVNAPNAHGSTLEENFYKQKDALISLAHSNIANREFSKQPAYAFDPLGFALPKPQLYDRLLSSKDKDSYPLHHAKLNYRLNSELRQGTASCDNVISVPEHSSTSPSAIAGMQDFNIRGTSVDLHPTPSELSMHVCSSNAIISSSDQHVSSQSKAALSEVQGQYEGSLMGPFHDKAGFSTAQVVEKSIMKPYYKQLLEDIQKRDTRQKELDSKIEVQRIYWENLQRTKQALFALKRKETAQKAKPPELAPLSEKEEEEVRKALNGANRKELLVQHEPSNIDLSREALQCLMPGAWLNDEVINLYMELLKERECREQKNYLKCHFFSTFFFNKLYKDAHSYNYNAVRRWTSVRKLGYSILECDKIFVPIHKDIHWCLAVIDLRRKKLQYLDSLKGQDMNALRALARYISDEAKDKGSEDIDTSHWELDCPKDIPAQFNGCDCGMFMIKYVDFLSRGDKLDFSQEDMEYFRKRTILELLQLRAR</sequence>
<accession>A0A8T2VI23</accession>
<dbReference type="PROSITE" id="PS50600">
    <property type="entry name" value="ULP_PROTEASE"/>
    <property type="match status" value="1"/>
</dbReference>
<keyword evidence="7" id="KW-1185">Reference proteome</keyword>
<dbReference type="EMBL" id="CM035407">
    <property type="protein sequence ID" value="KAH7444108.1"/>
    <property type="molecule type" value="Genomic_DNA"/>
</dbReference>
<evidence type="ECO:0000256" key="4">
    <source>
        <dbReference type="ARBA" id="ARBA00022807"/>
    </source>
</evidence>
<dbReference type="Gene3D" id="3.40.395.10">
    <property type="entry name" value="Adenoviral Proteinase, Chain A"/>
    <property type="match status" value="1"/>
</dbReference>
<dbReference type="GO" id="GO:0005634">
    <property type="term" value="C:nucleus"/>
    <property type="evidence" value="ECO:0007669"/>
    <property type="project" value="TreeGrafter"/>
</dbReference>
<organism evidence="6 7">
    <name type="scientific">Ceratopteris richardii</name>
    <name type="common">Triangle waterfern</name>
    <dbReference type="NCBI Taxonomy" id="49495"/>
    <lineage>
        <taxon>Eukaryota</taxon>
        <taxon>Viridiplantae</taxon>
        <taxon>Streptophyta</taxon>
        <taxon>Embryophyta</taxon>
        <taxon>Tracheophyta</taxon>
        <taxon>Polypodiopsida</taxon>
        <taxon>Polypodiidae</taxon>
        <taxon>Polypodiales</taxon>
        <taxon>Pteridineae</taxon>
        <taxon>Pteridaceae</taxon>
        <taxon>Parkerioideae</taxon>
        <taxon>Ceratopteris</taxon>
    </lineage>
</organism>
<comment type="caution">
    <text evidence="6">The sequence shown here is derived from an EMBL/GenBank/DDBJ whole genome shotgun (WGS) entry which is preliminary data.</text>
</comment>
<evidence type="ECO:0000313" key="6">
    <source>
        <dbReference type="EMBL" id="KAH7444109.1"/>
    </source>
</evidence>
<keyword evidence="4" id="KW-0788">Thiol protease</keyword>
<evidence type="ECO:0000313" key="7">
    <source>
        <dbReference type="Proteomes" id="UP000825935"/>
    </source>
</evidence>